<reference evidence="2" key="1">
    <citation type="submission" date="2022-02" db="EMBL/GenBank/DDBJ databases">
        <authorList>
            <person name="Henning P.M."/>
            <person name="McCubbin A.G."/>
            <person name="Shore J.S."/>
        </authorList>
    </citation>
    <scope>NUCLEOTIDE SEQUENCE</scope>
    <source>
        <strain evidence="2">F60SS</strain>
        <tissue evidence="2">Leaves</tissue>
    </source>
</reference>
<organism evidence="2 3">
    <name type="scientific">Turnera subulata</name>
    <dbReference type="NCBI Taxonomy" id="218843"/>
    <lineage>
        <taxon>Eukaryota</taxon>
        <taxon>Viridiplantae</taxon>
        <taxon>Streptophyta</taxon>
        <taxon>Embryophyta</taxon>
        <taxon>Tracheophyta</taxon>
        <taxon>Spermatophyta</taxon>
        <taxon>Magnoliopsida</taxon>
        <taxon>eudicotyledons</taxon>
        <taxon>Gunneridae</taxon>
        <taxon>Pentapetalae</taxon>
        <taxon>rosids</taxon>
        <taxon>fabids</taxon>
        <taxon>Malpighiales</taxon>
        <taxon>Passifloraceae</taxon>
        <taxon>Turnera</taxon>
    </lineage>
</organism>
<feature type="domain" description="KIB1-4 beta-propeller" evidence="1">
    <location>
        <begin position="59"/>
        <end position="183"/>
    </location>
</feature>
<gene>
    <name evidence="2" type="ORF">Tsubulata_021940</name>
</gene>
<evidence type="ECO:0000313" key="3">
    <source>
        <dbReference type="Proteomes" id="UP001141552"/>
    </source>
</evidence>
<dbReference type="Proteomes" id="UP001141552">
    <property type="component" value="Unassembled WGS sequence"/>
</dbReference>
<accession>A0A9Q0F1R1</accession>
<dbReference type="Pfam" id="PF03478">
    <property type="entry name" value="Beta-prop_KIB1-4"/>
    <property type="match status" value="1"/>
</dbReference>
<evidence type="ECO:0000313" key="2">
    <source>
        <dbReference type="EMBL" id="KAJ4822609.1"/>
    </source>
</evidence>
<dbReference type="AlphaFoldDB" id="A0A9Q0F1R1"/>
<sequence>MDDTATTMPPPWFVMLRWFSGPPGGTTTAKYIEMATGCPMRKVEGLEARRLPKVLDLRYHQVREGPAYHGVVGYHKGKFYVVSSTGRTLTVDPVSLEMKQVVPGRGTNGAIGSWRRKKKENLVVMSRYLVESSSGDLLVVDKCVPKVAADGEAFAQRRDLGFEFAVRKLDEQRQEWIPEINCLKLLLHLGDK</sequence>
<dbReference type="OrthoDB" id="894775at2759"/>
<dbReference type="InterPro" id="IPR005174">
    <property type="entry name" value="KIB1-4_b-propeller"/>
</dbReference>
<keyword evidence="3" id="KW-1185">Reference proteome</keyword>
<dbReference type="EMBL" id="JAKUCV010007632">
    <property type="protein sequence ID" value="KAJ4822609.1"/>
    <property type="molecule type" value="Genomic_DNA"/>
</dbReference>
<name>A0A9Q0F1R1_9ROSI</name>
<protein>
    <recommendedName>
        <fullName evidence="1">KIB1-4 beta-propeller domain-containing protein</fullName>
    </recommendedName>
</protein>
<comment type="caution">
    <text evidence="2">The sequence shown here is derived from an EMBL/GenBank/DDBJ whole genome shotgun (WGS) entry which is preliminary data.</text>
</comment>
<evidence type="ECO:0000259" key="1">
    <source>
        <dbReference type="Pfam" id="PF03478"/>
    </source>
</evidence>
<reference evidence="2" key="2">
    <citation type="journal article" date="2023" name="Plants (Basel)">
        <title>Annotation of the Turnera subulata (Passifloraceae) Draft Genome Reveals the S-Locus Evolved after the Divergence of Turneroideae from Passifloroideae in a Stepwise Manner.</title>
        <authorList>
            <person name="Henning P.M."/>
            <person name="Roalson E.H."/>
            <person name="Mir W."/>
            <person name="McCubbin A.G."/>
            <person name="Shore J.S."/>
        </authorList>
    </citation>
    <scope>NUCLEOTIDE SEQUENCE</scope>
    <source>
        <strain evidence="2">F60SS</strain>
    </source>
</reference>
<proteinExistence type="predicted"/>